<name>A0A383DPX3_9ZZZZ</name>
<organism evidence="1">
    <name type="scientific">marine metagenome</name>
    <dbReference type="NCBI Taxonomy" id="408172"/>
    <lineage>
        <taxon>unclassified sequences</taxon>
        <taxon>metagenomes</taxon>
        <taxon>ecological metagenomes</taxon>
    </lineage>
</organism>
<feature type="non-terminal residue" evidence="1">
    <location>
        <position position="1"/>
    </location>
</feature>
<proteinExistence type="predicted"/>
<evidence type="ECO:0000313" key="1">
    <source>
        <dbReference type="EMBL" id="SVE46551.1"/>
    </source>
</evidence>
<protein>
    <submittedName>
        <fullName evidence="1">Uncharacterized protein</fullName>
    </submittedName>
</protein>
<dbReference type="AlphaFoldDB" id="A0A383DPX3"/>
<reference evidence="1" key="1">
    <citation type="submission" date="2018-05" db="EMBL/GenBank/DDBJ databases">
        <authorList>
            <person name="Lanie J.A."/>
            <person name="Ng W.-L."/>
            <person name="Kazmierczak K.M."/>
            <person name="Andrzejewski T.M."/>
            <person name="Davidsen T.M."/>
            <person name="Wayne K.J."/>
            <person name="Tettelin H."/>
            <person name="Glass J.I."/>
            <person name="Rusch D."/>
            <person name="Podicherti R."/>
            <person name="Tsui H.-C.T."/>
            <person name="Winkler M.E."/>
        </authorList>
    </citation>
    <scope>NUCLEOTIDE SEQUENCE</scope>
</reference>
<dbReference type="EMBL" id="UINC01219189">
    <property type="protein sequence ID" value="SVE46551.1"/>
    <property type="molecule type" value="Genomic_DNA"/>
</dbReference>
<sequence length="25" mass="2965">RGQKACIRYGKKSGIKLLFWKKNKL</sequence>
<accession>A0A383DPX3</accession>
<gene>
    <name evidence="1" type="ORF">METZ01_LOCUS499405</name>
</gene>